<feature type="compositionally biased region" description="Low complexity" evidence="1">
    <location>
        <begin position="424"/>
        <end position="439"/>
    </location>
</feature>
<feature type="region of interest" description="Disordered" evidence="1">
    <location>
        <begin position="19"/>
        <end position="43"/>
    </location>
</feature>
<feature type="compositionally biased region" description="Polar residues" evidence="1">
    <location>
        <begin position="913"/>
        <end position="942"/>
    </location>
</feature>
<feature type="compositionally biased region" description="Basic and acidic residues" evidence="1">
    <location>
        <begin position="556"/>
        <end position="573"/>
    </location>
</feature>
<evidence type="ECO:0000313" key="2">
    <source>
        <dbReference type="EMBL" id="KAF6038380.1"/>
    </source>
</evidence>
<feature type="compositionally biased region" description="Polar residues" evidence="1">
    <location>
        <begin position="374"/>
        <end position="390"/>
    </location>
</feature>
<feature type="compositionally biased region" description="Basic residues" evidence="1">
    <location>
        <begin position="1154"/>
        <end position="1163"/>
    </location>
</feature>
<feature type="compositionally biased region" description="Basic and acidic residues" evidence="1">
    <location>
        <begin position="19"/>
        <end position="34"/>
    </location>
</feature>
<gene>
    <name evidence="2" type="ORF">EB796_003283</name>
</gene>
<reference evidence="2" key="1">
    <citation type="submission" date="2020-06" db="EMBL/GenBank/DDBJ databases">
        <title>Draft genome of Bugula neritina, a colonial animal packing powerful symbionts and potential medicines.</title>
        <authorList>
            <person name="Rayko M."/>
        </authorList>
    </citation>
    <scope>NUCLEOTIDE SEQUENCE [LARGE SCALE GENOMIC DNA]</scope>
    <source>
        <strain evidence="2">Kwan_BN1</strain>
    </source>
</reference>
<dbReference type="PANTHER" id="PTHR21510">
    <property type="entry name" value="AKNA DOMAIN-CONTAINING PROTEIN"/>
    <property type="match status" value="1"/>
</dbReference>
<evidence type="ECO:0000256" key="1">
    <source>
        <dbReference type="SAM" id="MobiDB-lite"/>
    </source>
</evidence>
<feature type="compositionally biased region" description="Polar residues" evidence="1">
    <location>
        <begin position="440"/>
        <end position="457"/>
    </location>
</feature>
<feature type="region of interest" description="Disordered" evidence="1">
    <location>
        <begin position="876"/>
        <end position="971"/>
    </location>
</feature>
<feature type="region of interest" description="Disordered" evidence="1">
    <location>
        <begin position="839"/>
        <end position="864"/>
    </location>
</feature>
<feature type="compositionally biased region" description="Basic and acidic residues" evidence="1">
    <location>
        <begin position="843"/>
        <end position="852"/>
    </location>
</feature>
<feature type="compositionally biased region" description="Polar residues" evidence="1">
    <location>
        <begin position="480"/>
        <end position="491"/>
    </location>
</feature>
<dbReference type="AlphaFoldDB" id="A0A7J7KI75"/>
<feature type="region of interest" description="Disordered" evidence="1">
    <location>
        <begin position="70"/>
        <end position="109"/>
    </location>
</feature>
<feature type="compositionally biased region" description="Basic residues" evidence="1">
    <location>
        <begin position="359"/>
        <end position="372"/>
    </location>
</feature>
<accession>A0A7J7KI75</accession>
<feature type="region of interest" description="Disordered" evidence="1">
    <location>
        <begin position="1146"/>
        <end position="1183"/>
    </location>
</feature>
<sequence length="1240" mass="137039">MSRVLCRKRVRIVVSGDVDTERSLGKSHTQEEAMPRTNHTHLPGAVNHAHYALPTTSYLYNTKYRKKTGRLNAGRVDSSSSDVGHTARNKSPRKKRLESEQPTTDKLDQSDVTLDVSARDDGTESEELVKQLQTDFDDLLSKYAMAEVTIDQLRLGAKLNMYADPALPSHAAVVQPSTARSANTLTLPQRGQASLNSSLQSAVFSQAYPGLSPRQTDSGILTAASPNRPLTEEQRALTDNIAHLQDQVGSFVAGISGEGSILNLKPEIHHQLFEALEQSQDTLHHQLIEEKRADPTFDLENQLAGQLHQVRMSMDEHADRLPPLEQPSRSNNKYTSDDDTLSQTPSSVATGNSGSSGARRSKRSHRHSKRGSRQGTSQGSRPTPSYTDRSSSVEDMLTDDDDTVRPGAHPRSKDLSPPNMKPQSRVAHGAASSSSVGGSDHTQGVKSRTRLQGSSDSGFIGSEEGKSPNTPSDRHLSGLPTIQSQAENSGIDSPRALTPDLSESRTAEWALRHKVPVEVESAPVLPEPPNAKRAQSRSSRKSVRSERSGQSSLKSEALRSMKSEIDRLRDDFNLHQQTLPSAARTNSVNIPRQTFGSPLKATYQPPPGYPSHSPLRAQASNKTDGRNSDLDLSEAEGARGFTPASPTREEYYPSADEDPRQPINKPETGKSQQPPSMQTMSRQPFYSYRDPQHPSSQAREPEYLPSKTKESQYSPSRPREHRRSHSGKPTPRGAEDRPADSPLQGYIPPPEGRRRSGANSPASFYETRSAEKSSYPKLERPVAEYRHADRTYPQYRERLDEPDHRLTGAERVPHRDEVPMSRHAYTDPEREYYRRYKSPVRQTHRDDPRSRSFDQTMDELNTRDLYQTTVPLDSTVYTHHNGTPNIAPPNAMSTPYHHTLGSQPQALRHAPDQSRQPSQQTHSHPPTYTHQPTFPSHPQTGSMLPLQQHPVTSLPHQQHPVTSLPHQQHPVTSLSYQQYPVTSLPAHHHTVTSLPLQQNIPVQQALVQTGETSALLSADEVPVAYETCPSCSGKGMLATAHSCAMCGSQLSSTHSLTSANHVASPSLAVANQNAPVVIPIANQKSSQAYLTQQTTQGYLTQSVNVVDSVDTSSRSQPAVVAAAMPVLESSPSGKVRYYVKEYGAIPSDTEPRRSKSQSRRRRSKSSDRYRDYSASESVDDLESSLREARRSAESLKRLTECVYSARLHSHDSTSELYYSCIKGKYQTKLFSQLTNAAEVI</sequence>
<name>A0A7J7KI75_BUGNE</name>
<dbReference type="InterPro" id="IPR052655">
    <property type="entry name" value="AKNA_Centrosome-Trans_reg"/>
</dbReference>
<feature type="compositionally biased region" description="Polar residues" evidence="1">
    <location>
        <begin position="341"/>
        <end position="352"/>
    </location>
</feature>
<comment type="caution">
    <text evidence="2">The sequence shown here is derived from an EMBL/GenBank/DDBJ whole genome shotgun (WGS) entry which is preliminary data.</text>
</comment>
<feature type="compositionally biased region" description="Basic and acidic residues" evidence="1">
    <location>
        <begin position="699"/>
        <end position="710"/>
    </location>
</feature>
<protein>
    <submittedName>
        <fullName evidence="2">AKNA</fullName>
    </submittedName>
</protein>
<dbReference type="Proteomes" id="UP000593567">
    <property type="component" value="Unassembled WGS sequence"/>
</dbReference>
<feature type="compositionally biased region" description="Polar residues" evidence="1">
    <location>
        <begin position="949"/>
        <end position="971"/>
    </location>
</feature>
<dbReference type="EMBL" id="VXIV02000418">
    <property type="protein sequence ID" value="KAF6038380.1"/>
    <property type="molecule type" value="Genomic_DNA"/>
</dbReference>
<feature type="compositionally biased region" description="Basic and acidic residues" evidence="1">
    <location>
        <begin position="1164"/>
        <end position="1173"/>
    </location>
</feature>
<feature type="compositionally biased region" description="Basic residues" evidence="1">
    <location>
        <begin position="87"/>
        <end position="96"/>
    </location>
</feature>
<feature type="compositionally biased region" description="Polar residues" evidence="1">
    <location>
        <begin position="574"/>
        <end position="596"/>
    </location>
</feature>
<feature type="region of interest" description="Disordered" evidence="1">
    <location>
        <begin position="518"/>
        <end position="809"/>
    </location>
</feature>
<dbReference type="PANTHER" id="PTHR21510:SF13">
    <property type="entry name" value="AKNA DOMAIN-CONTAINING PROTEIN"/>
    <property type="match status" value="1"/>
</dbReference>
<feature type="compositionally biased region" description="Polar residues" evidence="1">
    <location>
        <begin position="853"/>
        <end position="864"/>
    </location>
</feature>
<feature type="compositionally biased region" description="Basic and acidic residues" evidence="1">
    <location>
        <begin position="777"/>
        <end position="809"/>
    </location>
</feature>
<dbReference type="OrthoDB" id="10035553at2759"/>
<evidence type="ECO:0000313" key="3">
    <source>
        <dbReference type="Proteomes" id="UP000593567"/>
    </source>
</evidence>
<keyword evidence="3" id="KW-1185">Reference proteome</keyword>
<feature type="compositionally biased region" description="Basic and acidic residues" evidence="1">
    <location>
        <begin position="97"/>
        <end position="109"/>
    </location>
</feature>
<organism evidence="2 3">
    <name type="scientific">Bugula neritina</name>
    <name type="common">Brown bryozoan</name>
    <name type="synonym">Sertularia neritina</name>
    <dbReference type="NCBI Taxonomy" id="10212"/>
    <lineage>
        <taxon>Eukaryota</taxon>
        <taxon>Metazoa</taxon>
        <taxon>Spiralia</taxon>
        <taxon>Lophotrochozoa</taxon>
        <taxon>Bryozoa</taxon>
        <taxon>Gymnolaemata</taxon>
        <taxon>Cheilostomatida</taxon>
        <taxon>Flustrina</taxon>
        <taxon>Buguloidea</taxon>
        <taxon>Bugulidae</taxon>
        <taxon>Bugula</taxon>
    </lineage>
</organism>
<feature type="compositionally biased region" description="Polar residues" evidence="1">
    <location>
        <begin position="669"/>
        <end position="684"/>
    </location>
</feature>
<feature type="region of interest" description="Disordered" evidence="1">
    <location>
        <begin position="320"/>
        <end position="505"/>
    </location>
</feature>
<proteinExistence type="predicted"/>